<evidence type="ECO:0000313" key="4">
    <source>
        <dbReference type="EMBL" id="MCZ9679027.1"/>
    </source>
</evidence>
<dbReference type="SUPFAM" id="SSF101307">
    <property type="entry name" value="YutG-like"/>
    <property type="match status" value="1"/>
</dbReference>
<protein>
    <submittedName>
        <fullName evidence="4">Phosphatidylglycerophosphatase A</fullName>
    </submittedName>
</protein>
<evidence type="ECO:0000313" key="2">
    <source>
        <dbReference type="EMBL" id="MCZ3622871.1"/>
    </source>
</evidence>
<dbReference type="EMBL" id="JAKHLF010000022">
    <property type="protein sequence ID" value="MCZ3845508.1"/>
    <property type="molecule type" value="Genomic_DNA"/>
</dbReference>
<dbReference type="CDD" id="cd06971">
    <property type="entry name" value="PgpA"/>
    <property type="match status" value="1"/>
</dbReference>
<sequence length="173" mass="19686">MTENQEHFYQHTIALLNERGVTLKDIEDLVYYLQKDYIHPLTHEAMQESIEKVLQKREVQNSIITGIELDKLAEKKQLSEPLQSIMENDEPLYGCDEVLTFSITNLYGSIGFTNYGYIDKTKPGILKWLNDKSTGKINVFLDDLVGAVAAAAASRLAHTQTDLEDDSIYSRKD</sequence>
<dbReference type="Proteomes" id="UP001213015">
    <property type="component" value="Unassembled WGS sequence"/>
</dbReference>
<dbReference type="InterPro" id="IPR007686">
    <property type="entry name" value="YutG/PgpA"/>
</dbReference>
<dbReference type="GO" id="GO:0008962">
    <property type="term" value="F:phosphatidylglycerophosphatase activity"/>
    <property type="evidence" value="ECO:0007669"/>
    <property type="project" value="InterPro"/>
</dbReference>
<evidence type="ECO:0000259" key="1">
    <source>
        <dbReference type="Pfam" id="PF04608"/>
    </source>
</evidence>
<evidence type="ECO:0000313" key="3">
    <source>
        <dbReference type="EMBL" id="MCZ3845508.1"/>
    </source>
</evidence>
<comment type="caution">
    <text evidence="4">The sequence shown here is derived from an EMBL/GenBank/DDBJ whole genome shotgun (WGS) entry which is preliminary data.</text>
</comment>
<dbReference type="EMBL" id="JAKHPW010000018">
    <property type="protein sequence ID" value="MCZ3622871.1"/>
    <property type="molecule type" value="Genomic_DNA"/>
</dbReference>
<proteinExistence type="predicted"/>
<dbReference type="GeneID" id="97459984"/>
<reference evidence="2 5" key="2">
    <citation type="submission" date="2022-01" db="EMBL/GenBank/DDBJ databases">
        <title>VMRC isolate genome collection.</title>
        <authorList>
            <person name="France M."/>
            <person name="Rutt L."/>
            <person name="Humphrys M."/>
            <person name="Ravel J."/>
        </authorList>
    </citation>
    <scope>NUCLEOTIDE SEQUENCE [LARGE SCALE GENOMIC DNA]</scope>
    <source>
        <strain evidence="3">C0127B5</strain>
        <strain evidence="2 5">C0172B4</strain>
    </source>
</reference>
<dbReference type="PIRSF" id="PIRSF019587">
    <property type="entry name" value="PGPase"/>
    <property type="match status" value="1"/>
</dbReference>
<dbReference type="GO" id="GO:0006629">
    <property type="term" value="P:lipid metabolic process"/>
    <property type="evidence" value="ECO:0007669"/>
    <property type="project" value="InterPro"/>
</dbReference>
<evidence type="ECO:0000313" key="5">
    <source>
        <dbReference type="Proteomes" id="UP001211420"/>
    </source>
</evidence>
<name>A0AAP3GR95_9LACO</name>
<dbReference type="Pfam" id="PF04608">
    <property type="entry name" value="PgpA"/>
    <property type="match status" value="1"/>
</dbReference>
<dbReference type="Proteomes" id="UP001211420">
    <property type="component" value="Unassembled WGS sequence"/>
</dbReference>
<reference evidence="4" key="1">
    <citation type="submission" date="2022-01" db="EMBL/GenBank/DDBJ databases">
        <title>STING isolate genome collection.</title>
        <authorList>
            <person name="France M."/>
            <person name="Rutt L."/>
            <person name="Humphrys M."/>
            <person name="Ravel J."/>
        </authorList>
    </citation>
    <scope>NUCLEOTIDE SEQUENCE</scope>
    <source>
        <strain evidence="4">C0081E5</strain>
    </source>
</reference>
<keyword evidence="5" id="KW-1185">Reference proteome</keyword>
<gene>
    <name evidence="3" type="ORF">L2422_08400</name>
    <name evidence="2" type="ORF">L2772_08445</name>
    <name evidence="4" type="ORF">L2Z99_08185</name>
</gene>
<dbReference type="EMBL" id="JAKHEY010000019">
    <property type="protein sequence ID" value="MCZ9679027.1"/>
    <property type="molecule type" value="Genomic_DNA"/>
</dbReference>
<dbReference type="Proteomes" id="UP001211566">
    <property type="component" value="Unassembled WGS sequence"/>
</dbReference>
<organism evidence="4 6">
    <name type="scientific">Lactobacillus mulieris</name>
    <dbReference type="NCBI Taxonomy" id="2508708"/>
    <lineage>
        <taxon>Bacteria</taxon>
        <taxon>Bacillati</taxon>
        <taxon>Bacillota</taxon>
        <taxon>Bacilli</taxon>
        <taxon>Lactobacillales</taxon>
        <taxon>Lactobacillaceae</taxon>
        <taxon>Lactobacillus</taxon>
    </lineage>
</organism>
<feature type="domain" description="YutG/PgpA" evidence="1">
    <location>
        <begin position="31"/>
        <end position="158"/>
    </location>
</feature>
<dbReference type="Gene3D" id="1.10.3760.10">
    <property type="entry name" value="PgpA-like"/>
    <property type="match status" value="1"/>
</dbReference>
<evidence type="ECO:0000313" key="6">
    <source>
        <dbReference type="Proteomes" id="UP001211566"/>
    </source>
</evidence>
<dbReference type="InterPro" id="IPR036681">
    <property type="entry name" value="PgpA-like_sf"/>
</dbReference>
<dbReference type="RefSeq" id="WP_006587684.1">
    <property type="nucleotide sequence ID" value="NZ_CABMGH010000041.1"/>
</dbReference>
<accession>A0AAP3GR95</accession>
<dbReference type="InterPro" id="IPR026038">
    <property type="entry name" value="Put_PGPase"/>
</dbReference>
<dbReference type="AlphaFoldDB" id="A0AAP3GR95"/>